<organism evidence="4 5">
    <name type="scientific">Chitinophaga varians</name>
    <dbReference type="NCBI Taxonomy" id="2202339"/>
    <lineage>
        <taxon>Bacteria</taxon>
        <taxon>Pseudomonadati</taxon>
        <taxon>Bacteroidota</taxon>
        <taxon>Chitinophagia</taxon>
        <taxon>Chitinophagales</taxon>
        <taxon>Chitinophagaceae</taxon>
        <taxon>Chitinophaga</taxon>
    </lineage>
</organism>
<dbReference type="GO" id="GO:1904047">
    <property type="term" value="F:S-adenosyl-L-methionine binding"/>
    <property type="evidence" value="ECO:0007669"/>
    <property type="project" value="TreeGrafter"/>
</dbReference>
<dbReference type="GO" id="GO:0009007">
    <property type="term" value="F:site-specific DNA-methyltransferase (adenine-specific) activity"/>
    <property type="evidence" value="ECO:0007669"/>
    <property type="project" value="UniProtKB-EC"/>
</dbReference>
<dbReference type="AlphaFoldDB" id="A0A847RNG4"/>
<dbReference type="PIRSF" id="PIRSF000398">
    <property type="entry name" value="M_m6A_EcoRV"/>
    <property type="match status" value="1"/>
</dbReference>
<dbReference type="GO" id="GO:0032259">
    <property type="term" value="P:methylation"/>
    <property type="evidence" value="ECO:0007669"/>
    <property type="project" value="UniProtKB-KW"/>
</dbReference>
<dbReference type="SUPFAM" id="SSF53335">
    <property type="entry name" value="S-adenosyl-L-methionine-dependent methyltransferases"/>
    <property type="match status" value="1"/>
</dbReference>
<evidence type="ECO:0000313" key="5">
    <source>
        <dbReference type="Proteomes" id="UP000570474"/>
    </source>
</evidence>
<keyword evidence="3" id="KW-0949">S-adenosyl-L-methionine</keyword>
<evidence type="ECO:0000256" key="2">
    <source>
        <dbReference type="ARBA" id="ARBA00022679"/>
    </source>
</evidence>
<keyword evidence="5" id="KW-1185">Reference proteome</keyword>
<gene>
    <name evidence="4" type="ORF">HGH92_29765</name>
</gene>
<dbReference type="InterPro" id="IPR029063">
    <property type="entry name" value="SAM-dependent_MTases_sf"/>
</dbReference>
<evidence type="ECO:0000256" key="3">
    <source>
        <dbReference type="ARBA" id="ARBA00022691"/>
    </source>
</evidence>
<keyword evidence="2" id="KW-0808">Transferase</keyword>
<dbReference type="PANTHER" id="PTHR30481">
    <property type="entry name" value="DNA ADENINE METHYLASE"/>
    <property type="match status" value="1"/>
</dbReference>
<protein>
    <submittedName>
        <fullName evidence="4">DNA adenine methylase</fullName>
    </submittedName>
</protein>
<dbReference type="PRINTS" id="PR00505">
    <property type="entry name" value="D12N6MTFRASE"/>
</dbReference>
<dbReference type="Gene3D" id="3.40.50.150">
    <property type="entry name" value="Vaccinia Virus protein VP39"/>
    <property type="match status" value="2"/>
</dbReference>
<dbReference type="Pfam" id="PF02086">
    <property type="entry name" value="MethyltransfD12"/>
    <property type="match status" value="1"/>
</dbReference>
<dbReference type="GO" id="GO:0009307">
    <property type="term" value="P:DNA restriction-modification system"/>
    <property type="evidence" value="ECO:0007669"/>
    <property type="project" value="InterPro"/>
</dbReference>
<keyword evidence="1 4" id="KW-0489">Methyltransferase</keyword>
<dbReference type="InterPro" id="IPR012263">
    <property type="entry name" value="M_m6A_EcoRV"/>
</dbReference>
<dbReference type="EMBL" id="JABAIA010000004">
    <property type="protein sequence ID" value="NLR68529.1"/>
    <property type="molecule type" value="Genomic_DNA"/>
</dbReference>
<accession>A0A847RNG4</accession>
<dbReference type="PANTHER" id="PTHR30481:SF4">
    <property type="entry name" value="SITE-SPECIFIC DNA-METHYLTRANSFERASE (ADENINE-SPECIFIC)"/>
    <property type="match status" value="1"/>
</dbReference>
<dbReference type="Proteomes" id="UP000570474">
    <property type="component" value="Unassembled WGS sequence"/>
</dbReference>
<comment type="caution">
    <text evidence="4">The sequence shown here is derived from an EMBL/GenBank/DDBJ whole genome shotgun (WGS) entry which is preliminary data.</text>
</comment>
<dbReference type="GO" id="GO:0043565">
    <property type="term" value="F:sequence-specific DNA binding"/>
    <property type="evidence" value="ECO:0007669"/>
    <property type="project" value="TreeGrafter"/>
</dbReference>
<sequence length="266" mass="30260">MADRLRPPLTYYGGKQTLAPWIISMIPEHVLYGEPFCGGAAVLFHKEPSRVEVINDTNGELINFYRMAKTQFPKLNKLVQDTLHSRDAFRQAMVINQNPDMFDPIKRAWAIWTIAAMSFAAKLDGTFGYDKTDNTTSKRIENKRISFTPEIARRLSRVQLECADALYVIQSRDHEKAFFYCDPPYIGSDLGHYKGYTEADFTALLNTLSGIKGKFLLSSYPSSILDGFVKQLGWQQKQRSMLVTVNTKSGKQKEKTEVVTANYPIH</sequence>
<dbReference type="GO" id="GO:0006298">
    <property type="term" value="P:mismatch repair"/>
    <property type="evidence" value="ECO:0007669"/>
    <property type="project" value="TreeGrafter"/>
</dbReference>
<proteinExistence type="predicted"/>
<name>A0A847RNG4_9BACT</name>
<evidence type="ECO:0000313" key="4">
    <source>
        <dbReference type="EMBL" id="NLR68529.1"/>
    </source>
</evidence>
<reference evidence="4 5" key="1">
    <citation type="submission" date="2020-04" db="EMBL/GenBank/DDBJ databases">
        <authorList>
            <person name="Yin C."/>
        </authorList>
    </citation>
    <scope>NUCLEOTIDE SEQUENCE [LARGE SCALE GENOMIC DNA]</scope>
    <source>
        <strain evidence="4 5">Ae27</strain>
    </source>
</reference>
<dbReference type="RefSeq" id="WP_168874496.1">
    <property type="nucleotide sequence ID" value="NZ_JABAIA010000004.1"/>
</dbReference>
<evidence type="ECO:0000256" key="1">
    <source>
        <dbReference type="ARBA" id="ARBA00022603"/>
    </source>
</evidence>
<dbReference type="InterPro" id="IPR012327">
    <property type="entry name" value="MeTrfase_D12"/>
</dbReference>